<name>A0A132B984_MOLSC</name>
<dbReference type="Pfam" id="PF12697">
    <property type="entry name" value="Abhydrolase_6"/>
    <property type="match status" value="1"/>
</dbReference>
<dbReference type="GeneID" id="28832935"/>
<dbReference type="Proteomes" id="UP000070700">
    <property type="component" value="Unassembled WGS sequence"/>
</dbReference>
<dbReference type="InterPro" id="IPR000073">
    <property type="entry name" value="AB_hydrolase_1"/>
</dbReference>
<dbReference type="GO" id="GO:0016787">
    <property type="term" value="F:hydrolase activity"/>
    <property type="evidence" value="ECO:0007669"/>
    <property type="project" value="UniProtKB-KW"/>
</dbReference>
<dbReference type="OrthoDB" id="408373at2759"/>
<feature type="domain" description="AB hydrolase-1" evidence="1">
    <location>
        <begin position="6"/>
        <end position="239"/>
    </location>
</feature>
<dbReference type="PANTHER" id="PTHR37017:SF13">
    <property type="entry name" value="AB HYDROLASE-1 DOMAIN-CONTAINING PROTEIN"/>
    <property type="match status" value="1"/>
</dbReference>
<dbReference type="InterPro" id="IPR052897">
    <property type="entry name" value="Sec-Metab_Biosynth_Hydrolase"/>
</dbReference>
<dbReference type="EMBL" id="KQ947435">
    <property type="protein sequence ID" value="KUJ08559.1"/>
    <property type="molecule type" value="Genomic_DNA"/>
</dbReference>
<reference evidence="2 3" key="1">
    <citation type="submission" date="2015-10" db="EMBL/GenBank/DDBJ databases">
        <title>Full genome of DAOMC 229536 Phialocephala scopiformis, a fungal endophyte of spruce producing the potent anti-insectan compound rugulosin.</title>
        <authorList>
            <consortium name="DOE Joint Genome Institute"/>
            <person name="Walker A.K."/>
            <person name="Frasz S.L."/>
            <person name="Seifert K.A."/>
            <person name="Miller J.D."/>
            <person name="Mondo S.J."/>
            <person name="Labutti K."/>
            <person name="Lipzen A."/>
            <person name="Dockter R."/>
            <person name="Kennedy M."/>
            <person name="Grigoriev I.V."/>
            <person name="Spatafora J.W."/>
        </authorList>
    </citation>
    <scope>NUCLEOTIDE SEQUENCE [LARGE SCALE GENOMIC DNA]</scope>
    <source>
        <strain evidence="2 3">CBS 120377</strain>
    </source>
</reference>
<evidence type="ECO:0000259" key="1">
    <source>
        <dbReference type="Pfam" id="PF12697"/>
    </source>
</evidence>
<accession>A0A132B984</accession>
<gene>
    <name evidence="2" type="ORF">LY89DRAFT_788921</name>
</gene>
<dbReference type="Gene3D" id="3.40.50.1820">
    <property type="entry name" value="alpha/beta hydrolase"/>
    <property type="match status" value="1"/>
</dbReference>
<dbReference type="AlphaFoldDB" id="A0A132B984"/>
<proteinExistence type="predicted"/>
<dbReference type="InterPro" id="IPR029058">
    <property type="entry name" value="AB_hydrolase_fold"/>
</dbReference>
<keyword evidence="3" id="KW-1185">Reference proteome</keyword>
<dbReference type="KEGG" id="psco:LY89DRAFT_788921"/>
<dbReference type="PANTHER" id="PTHR37017">
    <property type="entry name" value="AB HYDROLASE-1 DOMAIN-CONTAINING PROTEIN-RELATED"/>
    <property type="match status" value="1"/>
</dbReference>
<organism evidence="2 3">
    <name type="scientific">Mollisia scopiformis</name>
    <name type="common">Conifer needle endophyte fungus</name>
    <name type="synonym">Phialocephala scopiformis</name>
    <dbReference type="NCBI Taxonomy" id="149040"/>
    <lineage>
        <taxon>Eukaryota</taxon>
        <taxon>Fungi</taxon>
        <taxon>Dikarya</taxon>
        <taxon>Ascomycota</taxon>
        <taxon>Pezizomycotina</taxon>
        <taxon>Leotiomycetes</taxon>
        <taxon>Helotiales</taxon>
        <taxon>Mollisiaceae</taxon>
        <taxon>Mollisia</taxon>
    </lineage>
</organism>
<keyword evidence="2" id="KW-0378">Hydrolase</keyword>
<sequence>MSNPTVVIIPGAWQPAEAFEPFGEHLRDVGYPTEVISLKSVGGTETPLAGLKEDADAVSEVLTKLADEARDIVLLCHSYGGVIGSCAIEGLDFATRRNAGKAGGVILTVYMSAFMLPKGMNVLDGLGGKPMPWMKIEEDKCFAVASELPQIALNDMPAEKAKAYSAQLTHTSVSAFATPSTFEPWANAIPCTYIFCEIDNALPLPVQQQMASQLGPNATTFSLKAGHCPFLSMPEQLRDVIVKASEVGLSRKAI</sequence>
<dbReference type="InParanoid" id="A0A132B984"/>
<evidence type="ECO:0000313" key="2">
    <source>
        <dbReference type="EMBL" id="KUJ08559.1"/>
    </source>
</evidence>
<evidence type="ECO:0000313" key="3">
    <source>
        <dbReference type="Proteomes" id="UP000070700"/>
    </source>
</evidence>
<protein>
    <submittedName>
        <fullName evidence="2">Alpha/beta-hydrolase</fullName>
    </submittedName>
</protein>
<dbReference type="RefSeq" id="XP_018062914.1">
    <property type="nucleotide sequence ID" value="XM_018223209.1"/>
</dbReference>
<dbReference type="SUPFAM" id="SSF53474">
    <property type="entry name" value="alpha/beta-Hydrolases"/>
    <property type="match status" value="1"/>
</dbReference>